<evidence type="ECO:0000313" key="4">
    <source>
        <dbReference type="Proteomes" id="UP000279236"/>
    </source>
</evidence>
<protein>
    <recommendedName>
        <fullName evidence="2">SprT-like domain-containing protein</fullName>
    </recommendedName>
</protein>
<reference evidence="3 4" key="1">
    <citation type="submission" date="2018-11" db="EMBL/GenBank/DDBJ databases">
        <title>Genome sequence of Apiotrichum porosum DSM 27194.</title>
        <authorList>
            <person name="Aliyu H."/>
            <person name="Gorte O."/>
            <person name="Ochsenreither K."/>
        </authorList>
    </citation>
    <scope>NUCLEOTIDE SEQUENCE [LARGE SCALE GENOMIC DNA]</scope>
    <source>
        <strain evidence="3 4">DSM 27194</strain>
    </source>
</reference>
<dbReference type="GeneID" id="39588121"/>
<dbReference type="OrthoDB" id="20772at2759"/>
<dbReference type="InterPro" id="IPR036910">
    <property type="entry name" value="HMG_box_dom_sf"/>
</dbReference>
<evidence type="ECO:0000313" key="3">
    <source>
        <dbReference type="EMBL" id="RSH77269.1"/>
    </source>
</evidence>
<name>A0A427XEC9_9TREE</name>
<dbReference type="SMART" id="SM00731">
    <property type="entry name" value="SprT"/>
    <property type="match status" value="1"/>
</dbReference>
<dbReference type="RefSeq" id="XP_028472416.1">
    <property type="nucleotide sequence ID" value="XM_028619242.1"/>
</dbReference>
<dbReference type="CDD" id="cd00084">
    <property type="entry name" value="HMG-box_SF"/>
    <property type="match status" value="1"/>
</dbReference>
<feature type="region of interest" description="Disordered" evidence="1">
    <location>
        <begin position="29"/>
        <end position="211"/>
    </location>
</feature>
<dbReference type="STRING" id="105984.A0A427XEC9"/>
<gene>
    <name evidence="3" type="ORF">EHS24_003578</name>
</gene>
<dbReference type="EMBL" id="RSCE01000017">
    <property type="protein sequence ID" value="RSH77269.1"/>
    <property type="molecule type" value="Genomic_DNA"/>
</dbReference>
<feature type="region of interest" description="Disordered" evidence="1">
    <location>
        <begin position="647"/>
        <end position="707"/>
    </location>
</feature>
<feature type="compositionally biased region" description="Pro residues" evidence="1">
    <location>
        <begin position="50"/>
        <end position="67"/>
    </location>
</feature>
<feature type="domain" description="SprT-like" evidence="2">
    <location>
        <begin position="717"/>
        <end position="881"/>
    </location>
</feature>
<organism evidence="3 4">
    <name type="scientific">Apiotrichum porosum</name>
    <dbReference type="NCBI Taxonomy" id="105984"/>
    <lineage>
        <taxon>Eukaryota</taxon>
        <taxon>Fungi</taxon>
        <taxon>Dikarya</taxon>
        <taxon>Basidiomycota</taxon>
        <taxon>Agaricomycotina</taxon>
        <taxon>Tremellomycetes</taxon>
        <taxon>Trichosporonales</taxon>
        <taxon>Trichosporonaceae</taxon>
        <taxon>Apiotrichum</taxon>
    </lineage>
</organism>
<feature type="compositionally biased region" description="Low complexity" evidence="1">
    <location>
        <begin position="431"/>
        <end position="449"/>
    </location>
</feature>
<dbReference type="InterPro" id="IPR006640">
    <property type="entry name" value="SprT-like_domain"/>
</dbReference>
<dbReference type="GO" id="GO:0006950">
    <property type="term" value="P:response to stress"/>
    <property type="evidence" value="ECO:0007669"/>
    <property type="project" value="UniProtKB-ARBA"/>
</dbReference>
<evidence type="ECO:0000256" key="1">
    <source>
        <dbReference type="SAM" id="MobiDB-lite"/>
    </source>
</evidence>
<sequence>MSSMHGHDPYSKPRKVSFSDKLPAGLFAMTVATGGGHSNHGTDTAGPPGRRLPPDGPSTPTPSTPPPRRARFQRSPYVSHVRAPSTDSDVDMFMPPASASTSATASPSRASLDTTTSLRSSDYDSPGPARYGGTLTPPRPRGRDLGWSVPRSPGPSPGADEYESDGRTSPSPSPRRTPLPRLDFSQVSTPITARKAFTPRAPPADFTPSRPRLALGRKISLNNLAAYDASLTGSVSSLNSLSANSANSTASSIDRGSLDGFDEEVLGDIDSPTYDTSFESHRSHQTHATLDHAFEFERGYEHSSSFERTFDETSFVTAISEANSSTSSDAVDLAVNLAGLSIREHVSDIEPSLPMTPRHEDIVDLSTPPKEILNDLDDAFTPRRNLSYGRPTISLHTPDMPSSPASDADDAFSDALSDVIPPPLGFSPAQSVGLSSPSRLSPPVSMPSMPATPGGGDDEYASDRSDWVPATASRRRRVVVSDSESDDAAAPPRRTQGAAKGGLRGRTPAAIRILDEMSDRESDGSDLERTTPSKTRKEYSIDDSRDEFTDEESIGSLKDFIVDSDDDDDPSHYEDADDYEDAEDADDAEAAEDTLDALDESASDHSSEDGATALDEDVVEILETSPGTSPGKHATGDRAVIEVLDSDTEDEDVDDDNDDDALLHFTPPPRPSMLPDISTLHVGSPDSPPKVSRTAKPKSNKRTEQTMSKREWEVYRVRFAQDFFDELDMAVFNSQLGSNGANAVLDWSGRLISSAGNASRKTTRQGTSTAISYSINLSTKVLSTTDQIQCTLAHEMCHLACWVISKEMRNPHGKVFKSWGSRVMRARPDVVVTTKHNYEIQYKYSWRCSNTSCAKVYNRHSKSIDTSRQVCGACRSRLEPMFESRQATGFQAFLKDNMKAAKAALPGASHGDVMRALSARWSEEPDGDHGAYWAQQQAQIN</sequence>
<dbReference type="Pfam" id="PF10263">
    <property type="entry name" value="SprT-like"/>
    <property type="match status" value="1"/>
</dbReference>
<evidence type="ECO:0000259" key="2">
    <source>
        <dbReference type="SMART" id="SM00731"/>
    </source>
</evidence>
<accession>A0A427XEC9</accession>
<proteinExistence type="predicted"/>
<feature type="compositionally biased region" description="Basic and acidic residues" evidence="1">
    <location>
        <begin position="513"/>
        <end position="547"/>
    </location>
</feature>
<dbReference type="Proteomes" id="UP000279236">
    <property type="component" value="Unassembled WGS sequence"/>
</dbReference>
<dbReference type="AlphaFoldDB" id="A0A427XEC9"/>
<feature type="compositionally biased region" description="Low complexity" evidence="1">
    <location>
        <begin position="95"/>
        <end position="125"/>
    </location>
</feature>
<comment type="caution">
    <text evidence="3">The sequence shown here is derived from an EMBL/GenBank/DDBJ whole genome shotgun (WGS) entry which is preliminary data.</text>
</comment>
<dbReference type="PANTHER" id="PTHR23099:SF0">
    <property type="entry name" value="GERM CELL NUCLEAR ACIDIC PROTEIN"/>
    <property type="match status" value="1"/>
</dbReference>
<dbReference type="GO" id="GO:0005634">
    <property type="term" value="C:nucleus"/>
    <property type="evidence" value="ECO:0007669"/>
    <property type="project" value="TreeGrafter"/>
</dbReference>
<feature type="compositionally biased region" description="Acidic residues" evidence="1">
    <location>
        <begin position="562"/>
        <end position="601"/>
    </location>
</feature>
<dbReference type="SUPFAM" id="SSF47095">
    <property type="entry name" value="HMG-box"/>
    <property type="match status" value="1"/>
</dbReference>
<feature type="region of interest" description="Disordered" evidence="1">
    <location>
        <begin position="388"/>
        <end position="617"/>
    </location>
</feature>
<dbReference type="PANTHER" id="PTHR23099">
    <property type="entry name" value="TRANSCRIPTIONAL REGULATOR"/>
    <property type="match status" value="1"/>
</dbReference>
<feature type="compositionally biased region" description="Acidic residues" evidence="1">
    <location>
        <begin position="647"/>
        <end position="660"/>
    </location>
</feature>
<keyword evidence="4" id="KW-1185">Reference proteome</keyword>